<keyword evidence="8" id="KW-0406">Ion transport</keyword>
<dbReference type="RefSeq" id="WP_123419749.1">
    <property type="nucleotide sequence ID" value="NZ_MOCA01000007.1"/>
</dbReference>
<evidence type="ECO:0000256" key="10">
    <source>
        <dbReference type="ARBA" id="ARBA00023136"/>
    </source>
</evidence>
<dbReference type="InterPro" id="IPR010917">
    <property type="entry name" value="TonB_rcpt_CS"/>
</dbReference>
<evidence type="ECO:0000256" key="12">
    <source>
        <dbReference type="PROSITE-ProRule" id="PRU01360"/>
    </source>
</evidence>
<comment type="similarity">
    <text evidence="12 14">Belongs to the TonB-dependent receptor family.</text>
</comment>
<keyword evidence="7" id="KW-0408">Iron</keyword>
<gene>
    <name evidence="18" type="ORF">BK674_20700</name>
</gene>
<keyword evidence="11 12" id="KW-0998">Cell outer membrane</keyword>
<sequence length="786" mass="84802">MSPLNLASPPSPRRLKRLPLALLLAGSASWTHGYAAESEAPAPVPAGKAAANASQLETVTVTTRRREESSQDVPTPMSVLSGQNLETQRVYRIQDLQQLVPSVNVAYMHARQSSVSIRGLGNNPASDGLEGSVGLYIDNVYLGRPGMAVFDLMDIEQLEVLRGPQGTLFGKNTTAGVINISTRAPSFTPERSIETSVGEDGYFQTKGTISGPLNDQLAGRFSAYRTRSDGDIKNEYDGHDLNGGSREGFRAQLLFKPNEDFNLRWIGDYNEEDSSAGTRVLYNTGPTINGVNLYESRASAAGATLVNGRHRKVNLDNDQHVTVHQGGTSVEANWTLPSDFTLTSVSSYRFWNFTPRNDDGLNVPASYNAGVSVEDKQYSQEFRLASPKGEFFDYVVGAYYFGSDLDNKSFAYYGPQADIWNGTPAGALANVTSVGKGHIKTDSFALFAQGTWHLSERLDFTAGVRGTYEEKNASVSRNAPLGGVAVAGAAANARRGRAGVYDSGDLNQYSSSPSGLLNLSYRITDDVLGYATLSHGEKSGGVNLAVGSAPTAGADSLLIGTERANNAELGFKSTLWDHRLQLNANVFWTQVNAYQTNAYDAANRVQYLTNAGSVRSRGIEFESTVVPLRGLTLNFNGSYNDVSYLSYKDAPCPPEVSQAPGAPASCDLSGHQVVGASKWIGNANGEYKWNLDNGFEPYVTGSYAFRSKAVGTVEDSDYGQIPSYAVVNLSTGLRGDFNQGQWDVSLWLKNAFDKTYYTTLWTGGNGGYEGLLGTPRTLGVTGRYDF</sequence>
<keyword evidence="3 12" id="KW-1134">Transmembrane beta strand</keyword>
<proteinExistence type="inferred from homology"/>
<dbReference type="PANTHER" id="PTHR32552:SF81">
    <property type="entry name" value="TONB-DEPENDENT OUTER MEMBRANE RECEPTOR"/>
    <property type="match status" value="1"/>
</dbReference>
<evidence type="ECO:0000256" key="3">
    <source>
        <dbReference type="ARBA" id="ARBA00022452"/>
    </source>
</evidence>
<evidence type="ECO:0000256" key="11">
    <source>
        <dbReference type="ARBA" id="ARBA00023237"/>
    </source>
</evidence>
<comment type="subcellular location">
    <subcellularLocation>
        <location evidence="1 12">Cell outer membrane</location>
        <topology evidence="1 12">Multi-pass membrane protein</topology>
    </subcellularLocation>
</comment>
<feature type="signal peptide" evidence="15">
    <location>
        <begin position="1"/>
        <end position="35"/>
    </location>
</feature>
<feature type="domain" description="TonB-dependent receptor-like beta-barrel" evidence="16">
    <location>
        <begin position="289"/>
        <end position="750"/>
    </location>
</feature>
<dbReference type="InterPro" id="IPR012910">
    <property type="entry name" value="Plug_dom"/>
</dbReference>
<dbReference type="PANTHER" id="PTHR32552">
    <property type="entry name" value="FERRICHROME IRON RECEPTOR-RELATED"/>
    <property type="match status" value="1"/>
</dbReference>
<comment type="caution">
    <text evidence="18">The sequence shown here is derived from an EMBL/GenBank/DDBJ whole genome shotgun (WGS) entry which is preliminary data.</text>
</comment>
<dbReference type="Gene3D" id="2.40.170.20">
    <property type="entry name" value="TonB-dependent receptor, beta-barrel domain"/>
    <property type="match status" value="1"/>
</dbReference>
<dbReference type="InterPro" id="IPR039426">
    <property type="entry name" value="TonB-dep_rcpt-like"/>
</dbReference>
<dbReference type="PROSITE" id="PS52016">
    <property type="entry name" value="TONB_DEPENDENT_REC_3"/>
    <property type="match status" value="1"/>
</dbReference>
<reference evidence="18 19" key="1">
    <citation type="submission" date="2016-10" db="EMBL/GenBank/DDBJ databases">
        <title>Comparative genome analysis of multiple Pseudomonas spp. focuses on biocontrol and plant growth promoting traits.</title>
        <authorList>
            <person name="Tao X.-Y."/>
            <person name="Taylor C.G."/>
        </authorList>
    </citation>
    <scope>NUCLEOTIDE SEQUENCE [LARGE SCALE GENOMIC DNA]</scope>
    <source>
        <strain evidence="18 19">36B3</strain>
    </source>
</reference>
<keyword evidence="18" id="KW-0675">Receptor</keyword>
<dbReference type="Pfam" id="PF00593">
    <property type="entry name" value="TonB_dep_Rec_b-barrel"/>
    <property type="match status" value="1"/>
</dbReference>
<evidence type="ECO:0000256" key="8">
    <source>
        <dbReference type="ARBA" id="ARBA00023065"/>
    </source>
</evidence>
<dbReference type="Pfam" id="PF07715">
    <property type="entry name" value="Plug"/>
    <property type="match status" value="1"/>
</dbReference>
<name>A0A423NJ85_9PSED</name>
<dbReference type="SUPFAM" id="SSF56935">
    <property type="entry name" value="Porins"/>
    <property type="match status" value="1"/>
</dbReference>
<evidence type="ECO:0000256" key="15">
    <source>
        <dbReference type="SAM" id="SignalP"/>
    </source>
</evidence>
<dbReference type="InterPro" id="IPR036942">
    <property type="entry name" value="Beta-barrel_TonB_sf"/>
</dbReference>
<keyword evidence="5 12" id="KW-0812">Transmembrane</keyword>
<accession>A0A423NJ85</accession>
<keyword evidence="6 15" id="KW-0732">Signal</keyword>
<evidence type="ECO:0000259" key="16">
    <source>
        <dbReference type="Pfam" id="PF00593"/>
    </source>
</evidence>
<evidence type="ECO:0000256" key="1">
    <source>
        <dbReference type="ARBA" id="ARBA00004571"/>
    </source>
</evidence>
<feature type="chain" id="PRO_5019332129" evidence="15">
    <location>
        <begin position="36"/>
        <end position="786"/>
    </location>
</feature>
<organism evidence="18 19">
    <name type="scientific">Pseudomonas moraviensis</name>
    <dbReference type="NCBI Taxonomy" id="321662"/>
    <lineage>
        <taxon>Bacteria</taxon>
        <taxon>Pseudomonadati</taxon>
        <taxon>Pseudomonadota</taxon>
        <taxon>Gammaproteobacteria</taxon>
        <taxon>Pseudomonadales</taxon>
        <taxon>Pseudomonadaceae</taxon>
        <taxon>Pseudomonas</taxon>
    </lineage>
</organism>
<keyword evidence="4" id="KW-0410">Iron transport</keyword>
<keyword evidence="9 14" id="KW-0798">TonB box</keyword>
<dbReference type="PROSITE" id="PS01156">
    <property type="entry name" value="TONB_DEPENDENT_REC_2"/>
    <property type="match status" value="1"/>
</dbReference>
<feature type="domain" description="TonB-dependent receptor plug" evidence="17">
    <location>
        <begin position="71"/>
        <end position="177"/>
    </location>
</feature>
<dbReference type="InterPro" id="IPR000531">
    <property type="entry name" value="Beta-barrel_TonB"/>
</dbReference>
<dbReference type="EMBL" id="MOCA01000007">
    <property type="protein sequence ID" value="RON98336.1"/>
    <property type="molecule type" value="Genomic_DNA"/>
</dbReference>
<evidence type="ECO:0000256" key="2">
    <source>
        <dbReference type="ARBA" id="ARBA00022448"/>
    </source>
</evidence>
<evidence type="ECO:0000256" key="6">
    <source>
        <dbReference type="ARBA" id="ARBA00022729"/>
    </source>
</evidence>
<evidence type="ECO:0000256" key="9">
    <source>
        <dbReference type="ARBA" id="ARBA00023077"/>
    </source>
</evidence>
<keyword evidence="10 12" id="KW-0472">Membrane</keyword>
<evidence type="ECO:0000256" key="13">
    <source>
        <dbReference type="PROSITE-ProRule" id="PRU10144"/>
    </source>
</evidence>
<dbReference type="AlphaFoldDB" id="A0A423NJ85"/>
<dbReference type="Proteomes" id="UP000284207">
    <property type="component" value="Unassembled WGS sequence"/>
</dbReference>
<feature type="short sequence motif" description="TonB C-terminal box" evidence="13">
    <location>
        <begin position="769"/>
        <end position="786"/>
    </location>
</feature>
<evidence type="ECO:0000256" key="5">
    <source>
        <dbReference type="ARBA" id="ARBA00022692"/>
    </source>
</evidence>
<evidence type="ECO:0000313" key="19">
    <source>
        <dbReference type="Proteomes" id="UP000284207"/>
    </source>
</evidence>
<evidence type="ECO:0000256" key="14">
    <source>
        <dbReference type="RuleBase" id="RU003357"/>
    </source>
</evidence>
<keyword evidence="2 12" id="KW-0813">Transport</keyword>
<evidence type="ECO:0000259" key="17">
    <source>
        <dbReference type="Pfam" id="PF07715"/>
    </source>
</evidence>
<evidence type="ECO:0000313" key="18">
    <source>
        <dbReference type="EMBL" id="RON98336.1"/>
    </source>
</evidence>
<evidence type="ECO:0000256" key="7">
    <source>
        <dbReference type="ARBA" id="ARBA00023004"/>
    </source>
</evidence>
<protein>
    <submittedName>
        <fullName evidence="18">TonB-dependent receptor</fullName>
    </submittedName>
</protein>
<evidence type="ECO:0000256" key="4">
    <source>
        <dbReference type="ARBA" id="ARBA00022496"/>
    </source>
</evidence>
<dbReference type="GO" id="GO:0006826">
    <property type="term" value="P:iron ion transport"/>
    <property type="evidence" value="ECO:0007669"/>
    <property type="project" value="UniProtKB-KW"/>
</dbReference>
<dbReference type="GO" id="GO:0009279">
    <property type="term" value="C:cell outer membrane"/>
    <property type="evidence" value="ECO:0007669"/>
    <property type="project" value="UniProtKB-SubCell"/>
</dbReference>